<dbReference type="Gene3D" id="2.60.40.290">
    <property type="match status" value="1"/>
</dbReference>
<dbReference type="EMBL" id="BNJK01000001">
    <property type="protein sequence ID" value="GHO93050.1"/>
    <property type="molecule type" value="Genomic_DNA"/>
</dbReference>
<dbReference type="InterPro" id="IPR012291">
    <property type="entry name" value="CBM2_carb-bd_dom_sf"/>
</dbReference>
<feature type="domain" description="CBM2" evidence="2">
    <location>
        <begin position="30"/>
        <end position="94"/>
    </location>
</feature>
<feature type="compositionally biased region" description="Pro residues" evidence="1">
    <location>
        <begin position="14"/>
        <end position="30"/>
    </location>
</feature>
<evidence type="ECO:0000259" key="2">
    <source>
        <dbReference type="PROSITE" id="PS51173"/>
    </source>
</evidence>
<sequence>MQAKSGTIGTTPTPTTPTPSPTASPTPSPTPVTGSSCKVQYTVANQWPGGFTANITITNTGTSSLNGWTLVFTFPGSQQVMQGWNGTFTQQGRR</sequence>
<dbReference type="Pfam" id="PF00553">
    <property type="entry name" value="CBM_2"/>
    <property type="match status" value="1"/>
</dbReference>
<accession>A0A8J3IIH6</accession>
<evidence type="ECO:0000313" key="4">
    <source>
        <dbReference type="Proteomes" id="UP000597444"/>
    </source>
</evidence>
<evidence type="ECO:0000313" key="3">
    <source>
        <dbReference type="EMBL" id="GHO93050.1"/>
    </source>
</evidence>
<proteinExistence type="predicted"/>
<dbReference type="Proteomes" id="UP000597444">
    <property type="component" value="Unassembled WGS sequence"/>
</dbReference>
<dbReference type="PROSITE" id="PS51173">
    <property type="entry name" value="CBM2"/>
    <property type="match status" value="1"/>
</dbReference>
<dbReference type="SMART" id="SM00637">
    <property type="entry name" value="CBD_II"/>
    <property type="match status" value="1"/>
</dbReference>
<name>A0A8J3IIH6_9CHLR</name>
<organism evidence="3 4">
    <name type="scientific">Reticulibacter mediterranei</name>
    <dbReference type="NCBI Taxonomy" id="2778369"/>
    <lineage>
        <taxon>Bacteria</taxon>
        <taxon>Bacillati</taxon>
        <taxon>Chloroflexota</taxon>
        <taxon>Ktedonobacteria</taxon>
        <taxon>Ktedonobacterales</taxon>
        <taxon>Reticulibacteraceae</taxon>
        <taxon>Reticulibacter</taxon>
    </lineage>
</organism>
<dbReference type="InterPro" id="IPR008965">
    <property type="entry name" value="CBM2/CBM3_carb-bd_dom_sf"/>
</dbReference>
<keyword evidence="4" id="KW-1185">Reference proteome</keyword>
<reference evidence="3" key="1">
    <citation type="submission" date="2020-10" db="EMBL/GenBank/DDBJ databases">
        <title>Taxonomic study of unclassified bacteria belonging to the class Ktedonobacteria.</title>
        <authorList>
            <person name="Yabe S."/>
            <person name="Wang C.M."/>
            <person name="Zheng Y."/>
            <person name="Sakai Y."/>
            <person name="Cavaletti L."/>
            <person name="Monciardini P."/>
            <person name="Donadio S."/>
        </authorList>
    </citation>
    <scope>NUCLEOTIDE SEQUENCE</scope>
    <source>
        <strain evidence="3">ID150040</strain>
    </source>
</reference>
<feature type="region of interest" description="Disordered" evidence="1">
    <location>
        <begin position="1"/>
        <end position="35"/>
    </location>
</feature>
<gene>
    <name evidence="3" type="ORF">KSF_030980</name>
</gene>
<protein>
    <recommendedName>
        <fullName evidence="2">CBM2 domain-containing protein</fullName>
    </recommendedName>
</protein>
<dbReference type="SUPFAM" id="SSF49384">
    <property type="entry name" value="Carbohydrate-binding domain"/>
    <property type="match status" value="1"/>
</dbReference>
<comment type="caution">
    <text evidence="3">The sequence shown here is derived from an EMBL/GenBank/DDBJ whole genome shotgun (WGS) entry which is preliminary data.</text>
</comment>
<dbReference type="GO" id="GO:0004553">
    <property type="term" value="F:hydrolase activity, hydrolyzing O-glycosyl compounds"/>
    <property type="evidence" value="ECO:0007669"/>
    <property type="project" value="InterPro"/>
</dbReference>
<dbReference type="AlphaFoldDB" id="A0A8J3IIH6"/>
<dbReference type="GO" id="GO:0030247">
    <property type="term" value="F:polysaccharide binding"/>
    <property type="evidence" value="ECO:0007669"/>
    <property type="project" value="UniProtKB-UniRule"/>
</dbReference>
<evidence type="ECO:0000256" key="1">
    <source>
        <dbReference type="SAM" id="MobiDB-lite"/>
    </source>
</evidence>
<dbReference type="InterPro" id="IPR001919">
    <property type="entry name" value="CBD2"/>
</dbReference>
<dbReference type="GO" id="GO:0005975">
    <property type="term" value="P:carbohydrate metabolic process"/>
    <property type="evidence" value="ECO:0007669"/>
    <property type="project" value="InterPro"/>
</dbReference>
<feature type="compositionally biased region" description="Low complexity" evidence="1">
    <location>
        <begin position="1"/>
        <end position="13"/>
    </location>
</feature>